<evidence type="ECO:0008006" key="3">
    <source>
        <dbReference type="Google" id="ProtNLM"/>
    </source>
</evidence>
<gene>
    <name evidence="1" type="ORF">FH603_4553</name>
</gene>
<comment type="caution">
    <text evidence="1">The sequence shown here is derived from an EMBL/GenBank/DDBJ whole genome shotgun (WGS) entry which is preliminary data.</text>
</comment>
<proteinExistence type="predicted"/>
<evidence type="ECO:0000313" key="2">
    <source>
        <dbReference type="Proteomes" id="UP000700732"/>
    </source>
</evidence>
<evidence type="ECO:0000313" key="1">
    <source>
        <dbReference type="EMBL" id="MBC3794026.1"/>
    </source>
</evidence>
<dbReference type="EMBL" id="VFIA01000035">
    <property type="protein sequence ID" value="MBC3794026.1"/>
    <property type="molecule type" value="Genomic_DNA"/>
</dbReference>
<sequence>MEQIFNWLRRCWVKFIHLRSTDRAQEQPTDNQSGNFFEGVVEPPVQKVYYSTPLRTYSGYIVKGSIVKAKDRRS</sequence>
<reference evidence="1 2" key="1">
    <citation type="submission" date="2019-06" db="EMBL/GenBank/DDBJ databases">
        <title>Spirosoma utsteinense sp. nov. isolated from Antarctic ice-free soils.</title>
        <authorList>
            <person name="Tahon G."/>
        </authorList>
    </citation>
    <scope>NUCLEOTIDE SEQUENCE [LARGE SCALE GENOMIC DNA]</scope>
    <source>
        <strain evidence="1 2">LMG 31447</strain>
    </source>
</reference>
<protein>
    <recommendedName>
        <fullName evidence="3">Transposase</fullName>
    </recommendedName>
</protein>
<name>A0ABR6WBS7_9BACT</name>
<dbReference type="Proteomes" id="UP000700732">
    <property type="component" value="Unassembled WGS sequence"/>
</dbReference>
<keyword evidence="2" id="KW-1185">Reference proteome</keyword>
<accession>A0ABR6WBS7</accession>
<organism evidence="1 2">
    <name type="scientific">Spirosoma utsteinense</name>
    <dbReference type="NCBI Taxonomy" id="2585773"/>
    <lineage>
        <taxon>Bacteria</taxon>
        <taxon>Pseudomonadati</taxon>
        <taxon>Bacteroidota</taxon>
        <taxon>Cytophagia</taxon>
        <taxon>Cytophagales</taxon>
        <taxon>Cytophagaceae</taxon>
        <taxon>Spirosoma</taxon>
    </lineage>
</organism>